<protein>
    <submittedName>
        <fullName evidence="3">Zn-dependent peptidase ImmA (M78 family)</fullName>
    </submittedName>
</protein>
<sequence>MTARMGPKPLVESGRITKMLDLVLGEDRFDRRPVDITSLAMEYSRNINPVSPIHEVTGKHLPGCVGALVYSQTKPRQWGIAYEKSQPETRRAFTVAHEFGHYILHRRLIEEDDRFDGGIFCDENSVNRRAGEGIEKEADQFAAALLMPLHDFRRKVTPKERPDIEKLGNMAARYGVSLTAAILRWLEYTDTRALLVVSNEGFAYWAKSSDAALKSGRYFRTKNEVVELPAAAIAVRKQFGQEAITGVRQPSGIWFDEPVVEMCMRSDRFDQELTLLHFENAGPKHQGEEEVEDTYDRFQPN</sequence>
<comment type="caution">
    <text evidence="3">The sequence shown here is derived from an EMBL/GenBank/DDBJ whole genome shotgun (WGS) entry which is preliminary data.</text>
</comment>
<evidence type="ECO:0000256" key="1">
    <source>
        <dbReference type="SAM" id="MobiDB-lite"/>
    </source>
</evidence>
<organism evidence="3 4">
    <name type="scientific">Rhizobium herbae</name>
    <dbReference type="NCBI Taxonomy" id="508661"/>
    <lineage>
        <taxon>Bacteria</taxon>
        <taxon>Pseudomonadati</taxon>
        <taxon>Pseudomonadota</taxon>
        <taxon>Alphaproteobacteria</taxon>
        <taxon>Hyphomicrobiales</taxon>
        <taxon>Rhizobiaceae</taxon>
        <taxon>Rhizobium/Agrobacterium group</taxon>
        <taxon>Rhizobium</taxon>
    </lineage>
</organism>
<dbReference type="EMBL" id="JAGGJV010000001">
    <property type="protein sequence ID" value="MBP1857274.1"/>
    <property type="molecule type" value="Genomic_DNA"/>
</dbReference>
<feature type="region of interest" description="Disordered" evidence="1">
    <location>
        <begin position="282"/>
        <end position="301"/>
    </location>
</feature>
<feature type="domain" description="IrrE N-terminal-like" evidence="2">
    <location>
        <begin position="72"/>
        <end position="185"/>
    </location>
</feature>
<dbReference type="Gene3D" id="1.10.10.2910">
    <property type="match status" value="1"/>
</dbReference>
<dbReference type="Pfam" id="PF06114">
    <property type="entry name" value="Peptidase_M78"/>
    <property type="match status" value="1"/>
</dbReference>
<dbReference type="InterPro" id="IPR010359">
    <property type="entry name" value="IrrE_HExxH"/>
</dbReference>
<dbReference type="PANTHER" id="PTHR43236:SF2">
    <property type="entry name" value="BLL0069 PROTEIN"/>
    <property type="match status" value="1"/>
</dbReference>
<accession>A0ABS4EH70</accession>
<keyword evidence="4" id="KW-1185">Reference proteome</keyword>
<dbReference type="RefSeq" id="WP_062610139.1">
    <property type="nucleotide sequence ID" value="NZ_JAGGJV010000001.1"/>
</dbReference>
<evidence type="ECO:0000259" key="2">
    <source>
        <dbReference type="Pfam" id="PF06114"/>
    </source>
</evidence>
<evidence type="ECO:0000313" key="3">
    <source>
        <dbReference type="EMBL" id="MBP1857274.1"/>
    </source>
</evidence>
<dbReference type="PANTHER" id="PTHR43236">
    <property type="entry name" value="ANTITOXIN HIGA1"/>
    <property type="match status" value="1"/>
</dbReference>
<proteinExistence type="predicted"/>
<dbReference type="InterPro" id="IPR052345">
    <property type="entry name" value="Rad_response_metalloprotease"/>
</dbReference>
<evidence type="ECO:0000313" key="4">
    <source>
        <dbReference type="Proteomes" id="UP000823786"/>
    </source>
</evidence>
<reference evidence="3 4" key="1">
    <citation type="submission" date="2021-03" db="EMBL/GenBank/DDBJ databases">
        <title>Genomic Encyclopedia of Type Strains, Phase IV (KMG-IV): sequencing the most valuable type-strain genomes for metagenomic binning, comparative biology and taxonomic classification.</title>
        <authorList>
            <person name="Goeker M."/>
        </authorList>
    </citation>
    <scope>NUCLEOTIDE SEQUENCE [LARGE SCALE GENOMIC DNA]</scope>
    <source>
        <strain evidence="3 4">DSM 26427</strain>
    </source>
</reference>
<name>A0ABS4EH70_9HYPH</name>
<gene>
    <name evidence="3" type="ORF">J2Z75_000754</name>
</gene>
<dbReference type="Proteomes" id="UP000823786">
    <property type="component" value="Unassembled WGS sequence"/>
</dbReference>